<dbReference type="PANTHER" id="PTHR22762">
    <property type="entry name" value="ALPHA-GLUCOSIDASE"/>
    <property type="match status" value="1"/>
</dbReference>
<feature type="domain" description="Glycoside hydrolase family 31 N-terminal" evidence="7">
    <location>
        <begin position="46"/>
        <end position="232"/>
    </location>
</feature>
<dbReference type="Pfam" id="PF17137">
    <property type="entry name" value="DUF5110"/>
    <property type="match status" value="1"/>
</dbReference>
<dbReference type="CDD" id="cd06604">
    <property type="entry name" value="GH31_glucosidase_II_MalA"/>
    <property type="match status" value="1"/>
</dbReference>
<keyword evidence="2 4" id="KW-0378">Hydrolase</keyword>
<dbReference type="InterPro" id="IPR011013">
    <property type="entry name" value="Gal_mutarotase_sf_dom"/>
</dbReference>
<dbReference type="SUPFAM" id="SSF51445">
    <property type="entry name" value="(Trans)glycosidases"/>
    <property type="match status" value="1"/>
</dbReference>
<feature type="compositionally biased region" description="Acidic residues" evidence="5">
    <location>
        <begin position="843"/>
        <end position="853"/>
    </location>
</feature>
<proteinExistence type="inferred from homology"/>
<evidence type="ECO:0000256" key="2">
    <source>
        <dbReference type="ARBA" id="ARBA00022801"/>
    </source>
</evidence>
<comment type="caution">
    <text evidence="10">The sequence shown here is derived from an EMBL/GenBank/DDBJ whole genome shotgun (WGS) entry which is preliminary data.</text>
</comment>
<dbReference type="OrthoDB" id="176168at2"/>
<evidence type="ECO:0000256" key="4">
    <source>
        <dbReference type="RuleBase" id="RU361185"/>
    </source>
</evidence>
<dbReference type="Pfam" id="PF01055">
    <property type="entry name" value="Glyco_hydro_31_2nd"/>
    <property type="match status" value="1"/>
</dbReference>
<keyword evidence="3 4" id="KW-0326">Glycosidase</keyword>
<evidence type="ECO:0000259" key="8">
    <source>
        <dbReference type="Pfam" id="PF17137"/>
    </source>
</evidence>
<keyword evidence="11" id="KW-1185">Reference proteome</keyword>
<evidence type="ECO:0000256" key="1">
    <source>
        <dbReference type="ARBA" id="ARBA00007806"/>
    </source>
</evidence>
<dbReference type="GO" id="GO:0030246">
    <property type="term" value="F:carbohydrate binding"/>
    <property type="evidence" value="ECO:0007669"/>
    <property type="project" value="InterPro"/>
</dbReference>
<reference evidence="10 11" key="1">
    <citation type="submission" date="2016-08" db="EMBL/GenBank/DDBJ databases">
        <title>Analysis of Carbohydrate Active Enzymes in Thermogemmatispora T81 Reveals Carbohydrate Degradation Ability.</title>
        <authorList>
            <person name="Tomazini A."/>
            <person name="Lal S."/>
            <person name="Stott M."/>
            <person name="Henrissat B."/>
            <person name="Polikarpov I."/>
            <person name="Sparling R."/>
            <person name="Levin D.B."/>
        </authorList>
    </citation>
    <scope>NUCLEOTIDE SEQUENCE [LARGE SCALE GENOMIC DNA]</scope>
    <source>
        <strain evidence="10 11">T81</strain>
    </source>
</reference>
<dbReference type="PROSITE" id="PS00129">
    <property type="entry name" value="GLYCOSYL_HYDROL_F31_1"/>
    <property type="match status" value="1"/>
</dbReference>
<comment type="similarity">
    <text evidence="1 4">Belongs to the glycosyl hydrolase 31 family.</text>
</comment>
<dbReference type="Pfam" id="PF13802">
    <property type="entry name" value="Gal_mutarotas_2"/>
    <property type="match status" value="1"/>
</dbReference>
<dbReference type="InterPro" id="IPR033403">
    <property type="entry name" value="DUF5110"/>
</dbReference>
<organism evidence="10 11">
    <name type="scientific">Thermogemmatispora tikiterensis</name>
    <dbReference type="NCBI Taxonomy" id="1825093"/>
    <lineage>
        <taxon>Bacteria</taxon>
        <taxon>Bacillati</taxon>
        <taxon>Chloroflexota</taxon>
        <taxon>Ktedonobacteria</taxon>
        <taxon>Thermogemmatisporales</taxon>
        <taxon>Thermogemmatisporaceae</taxon>
        <taxon>Thermogemmatispora</taxon>
    </lineage>
</organism>
<dbReference type="Proteomes" id="UP000248706">
    <property type="component" value="Unassembled WGS sequence"/>
</dbReference>
<dbReference type="Gene3D" id="2.60.40.1760">
    <property type="entry name" value="glycosyl hydrolase (family 31)"/>
    <property type="match status" value="1"/>
</dbReference>
<dbReference type="EMBL" id="MCIF01000002">
    <property type="protein sequence ID" value="RAQ94365.1"/>
    <property type="molecule type" value="Genomic_DNA"/>
</dbReference>
<name>A0A328VJC8_9CHLR</name>
<feature type="domain" description="Glycosyl hydrolase family 31 C-terminal" evidence="9">
    <location>
        <begin position="609"/>
        <end position="693"/>
    </location>
</feature>
<evidence type="ECO:0000259" key="6">
    <source>
        <dbReference type="Pfam" id="PF01055"/>
    </source>
</evidence>
<dbReference type="InterPro" id="IPR000322">
    <property type="entry name" value="Glyco_hydro_31_TIM"/>
</dbReference>
<dbReference type="RefSeq" id="WP_112426208.1">
    <property type="nucleotide sequence ID" value="NZ_MCIF01000002.1"/>
</dbReference>
<sequence>MERAQPVATNAHPAVTLPDGYQALGQAQVCERDATRICLRSGPASVEVTALAPDLFRVGLFLDGRPRRYESPAVVAQAWQPESVTLTEPAVGQLSMATTFATAHLSLDPLRLSFSDPSGRVFAADDPELGMGWFEQPAEEALLPLANVAGTLGLPLRVYKQHPPEAHYFGCGERFGGLDKTGTHQIFWNTDPQPGHSVFHNNLYVSIPFTLVLADGLAWGLFVDNAGRVVFDLAHEHPARSWFGTSTGDLIYYVFCGPTPQAVLERYTELTGRTPLPPLWSLGNGQSRFSYASAEELREVATTFRARDIPCDMLYLDIDALDGYRVFTWDQERFPDPAGLFSELRAQGFHVVSIVDAGIKVDEHYAVYVDGKRRDLYCKTPDYQDYQNAVWPGLCVFPDVTNPAARAWWGEQHRSLLDAGVAGIWTDMNEPAVFIPVHGTLPPETIHPGGGTPRLHVEIHNAYGSLLVQATREGLERLRPDKRPFVISRAGYAGIQRHALLWTGDNASTWEDLAQSVPQLLNLGLSGVSWCGSDIGGFYGDCSGELLARWTEFGIFQAFCRNHSEKQTRRQEPWVFGEPYESVCRAMLKLRQRLLPYLYTLFEECHRTGAPVLRPLFWMAPADPAAWAYDDEALCGPALLVAPVSRPGVSHRHVYLPAGTWFHFWSGQRLSGPAHVVAYAPLGQPALYVRANTAVPLWPEMNYVGERAPDPLTLLLYPAEGSGESSLYEDAGDGYGYLQGEYARRRIICEVEGDEIRVFLSAREGSFVPQRQRIVLELRALERAPRSVEQRTGDGDSAGPVEWSYEQEQGRLLVTLREQVEAQELSIRLAATATEGGPGSWLEETDEEPADRL</sequence>
<protein>
    <submittedName>
        <fullName evidence="10">Alpha-glucosidase</fullName>
    </submittedName>
</protein>
<evidence type="ECO:0000256" key="5">
    <source>
        <dbReference type="SAM" id="MobiDB-lite"/>
    </source>
</evidence>
<dbReference type="InterPro" id="IPR013780">
    <property type="entry name" value="Glyco_hydro_b"/>
</dbReference>
<feature type="domain" description="DUF5110" evidence="8">
    <location>
        <begin position="711"/>
        <end position="778"/>
    </location>
</feature>
<evidence type="ECO:0000313" key="11">
    <source>
        <dbReference type="Proteomes" id="UP000248706"/>
    </source>
</evidence>
<dbReference type="PANTHER" id="PTHR22762:SF166">
    <property type="entry name" value="ALPHA-GLUCOSIDASE"/>
    <property type="match status" value="1"/>
</dbReference>
<dbReference type="InterPro" id="IPR048395">
    <property type="entry name" value="Glyco_hydro_31_C"/>
</dbReference>
<dbReference type="SUPFAM" id="SSF74650">
    <property type="entry name" value="Galactose mutarotase-like"/>
    <property type="match status" value="1"/>
</dbReference>
<dbReference type="InterPro" id="IPR030458">
    <property type="entry name" value="Glyco_hydro_31_AS"/>
</dbReference>
<evidence type="ECO:0000259" key="7">
    <source>
        <dbReference type="Pfam" id="PF13802"/>
    </source>
</evidence>
<accession>A0A328VJC8</accession>
<dbReference type="Gene3D" id="2.60.40.1180">
    <property type="entry name" value="Golgi alpha-mannosidase II"/>
    <property type="match status" value="2"/>
</dbReference>
<evidence type="ECO:0000256" key="3">
    <source>
        <dbReference type="ARBA" id="ARBA00023295"/>
    </source>
</evidence>
<gene>
    <name evidence="10" type="ORF">A4R35_02395</name>
</gene>
<dbReference type="GO" id="GO:0004553">
    <property type="term" value="F:hydrolase activity, hydrolyzing O-glycosyl compounds"/>
    <property type="evidence" value="ECO:0007669"/>
    <property type="project" value="InterPro"/>
</dbReference>
<feature type="region of interest" description="Disordered" evidence="5">
    <location>
        <begin position="831"/>
        <end position="853"/>
    </location>
</feature>
<dbReference type="GO" id="GO:0005975">
    <property type="term" value="P:carbohydrate metabolic process"/>
    <property type="evidence" value="ECO:0007669"/>
    <property type="project" value="InterPro"/>
</dbReference>
<dbReference type="AlphaFoldDB" id="A0A328VJC8"/>
<dbReference type="InterPro" id="IPR017853">
    <property type="entry name" value="GH"/>
</dbReference>
<evidence type="ECO:0000259" key="9">
    <source>
        <dbReference type="Pfam" id="PF21365"/>
    </source>
</evidence>
<dbReference type="InterPro" id="IPR025887">
    <property type="entry name" value="Glyco_hydro_31_N_dom"/>
</dbReference>
<dbReference type="Gene3D" id="3.20.20.80">
    <property type="entry name" value="Glycosidases"/>
    <property type="match status" value="1"/>
</dbReference>
<dbReference type="CDD" id="cd14752">
    <property type="entry name" value="GH31_N"/>
    <property type="match status" value="1"/>
</dbReference>
<feature type="domain" description="Glycoside hydrolase family 31 TIM barrel" evidence="6">
    <location>
        <begin position="274"/>
        <end position="601"/>
    </location>
</feature>
<evidence type="ECO:0000313" key="10">
    <source>
        <dbReference type="EMBL" id="RAQ94365.1"/>
    </source>
</evidence>
<dbReference type="SUPFAM" id="SSF51011">
    <property type="entry name" value="Glycosyl hydrolase domain"/>
    <property type="match status" value="1"/>
</dbReference>
<dbReference type="Pfam" id="PF21365">
    <property type="entry name" value="Glyco_hydro_31_3rd"/>
    <property type="match status" value="1"/>
</dbReference>